<dbReference type="GO" id="GO:0016020">
    <property type="term" value="C:membrane"/>
    <property type="evidence" value="ECO:0007669"/>
    <property type="project" value="TreeGrafter"/>
</dbReference>
<sequence>MQTLPGEADDVSLLSGRQRFPLRKYAYALLLLLLLPVLLLVSAPVTAQLIVDSSELTVGLCEVSDPAADSAQVVCAVTARVPSLPMRVTADGTTARASRSAGGTSLGTLTVPAVDFGYGGDVALTLGGEMRVTSLQALREFAAEAQASEEVSLRLEAPLLLRFGLMLSLPVTLRKWLPLRGAQSFPNHILSVDISDADPGGGRERFPGTRLPNVISLTAEVRNPSSFALRPLGALNLSVHTPDGALVGRLSSNASAPLLLPSGASVQRLRGVLVAEKEAGLEAASRLLSDHLSGRPSHLYGVVESVSTPLYDSLFAGMRLHTTLPGLQAPLLDRVEVVVDSRRLVDWANPLDGRPLVLDAYLAISNPLAASFAVMRIDSHIFYNDQRVGRALPAPVPTSQPLAAQAGRADAARARRLRPRVRRTPRRARPRPDRRQPAPAACHWQAVPVHRRGLARHNQPDADRDAAARHRHRRRTLRAQNRQRRLLHHHQLRPARRLGGAPPRAALPARAARRALLLRGAQRLLQSRVGGDDGAGPGQNCLLRVASPVTRRRERAGEGASGGGRRRLCVRVCECERVVESTEWSGASRWCDAEGARR</sequence>
<keyword evidence="2" id="KW-0812">Transmembrane</keyword>
<dbReference type="EMBL" id="HBIR01042383">
    <property type="protein sequence ID" value="CAE0575397.1"/>
    <property type="molecule type" value="Transcribed_RNA"/>
</dbReference>
<dbReference type="PANTHER" id="PTHR35895:SF1">
    <property type="entry name" value="LIPID-BINDING SERUM GLYCOPROTEIN C-TERMINAL DOMAIN-CONTAINING PROTEIN"/>
    <property type="match status" value="1"/>
</dbReference>
<accession>A0A7S3WS95</accession>
<feature type="region of interest" description="Disordered" evidence="1">
    <location>
        <begin position="394"/>
        <end position="441"/>
    </location>
</feature>
<dbReference type="PANTHER" id="PTHR35895">
    <property type="entry name" value="CHROMOSOME 16, WHOLE GENOME SHOTGUN SEQUENCE"/>
    <property type="match status" value="1"/>
</dbReference>
<keyword evidence="2" id="KW-1133">Transmembrane helix</keyword>
<dbReference type="InterPro" id="IPR046368">
    <property type="entry name" value="Tag1"/>
</dbReference>
<protein>
    <submittedName>
        <fullName evidence="3">Uncharacterized protein</fullName>
    </submittedName>
</protein>
<evidence type="ECO:0000256" key="1">
    <source>
        <dbReference type="SAM" id="MobiDB-lite"/>
    </source>
</evidence>
<reference evidence="3" key="1">
    <citation type="submission" date="2021-01" db="EMBL/GenBank/DDBJ databases">
        <authorList>
            <person name="Corre E."/>
            <person name="Pelletier E."/>
            <person name="Niang G."/>
            <person name="Scheremetjew M."/>
            <person name="Finn R."/>
            <person name="Kale V."/>
            <person name="Holt S."/>
            <person name="Cochrane G."/>
            <person name="Meng A."/>
            <person name="Brown T."/>
            <person name="Cohen L."/>
        </authorList>
    </citation>
    <scope>NUCLEOTIDE SEQUENCE</scope>
    <source>
        <strain evidence="3">379</strain>
    </source>
</reference>
<feature type="transmembrane region" description="Helical" evidence="2">
    <location>
        <begin position="25"/>
        <end position="45"/>
    </location>
</feature>
<gene>
    <name evidence="3" type="ORF">EHUX00137_LOCUS33082</name>
</gene>
<evidence type="ECO:0000256" key="2">
    <source>
        <dbReference type="SAM" id="Phobius"/>
    </source>
</evidence>
<feature type="compositionally biased region" description="Basic residues" evidence="1">
    <location>
        <begin position="414"/>
        <end position="429"/>
    </location>
</feature>
<keyword evidence="2" id="KW-0472">Membrane</keyword>
<organism evidence="3">
    <name type="scientific">Emiliania huxleyi</name>
    <name type="common">Coccolithophore</name>
    <name type="synonym">Pontosphaera huxleyi</name>
    <dbReference type="NCBI Taxonomy" id="2903"/>
    <lineage>
        <taxon>Eukaryota</taxon>
        <taxon>Haptista</taxon>
        <taxon>Haptophyta</taxon>
        <taxon>Prymnesiophyceae</taxon>
        <taxon>Isochrysidales</taxon>
        <taxon>Noelaerhabdaceae</taxon>
        <taxon>Emiliania</taxon>
    </lineage>
</organism>
<proteinExistence type="predicted"/>
<evidence type="ECO:0000313" key="3">
    <source>
        <dbReference type="EMBL" id="CAE0575397.1"/>
    </source>
</evidence>
<name>A0A7S3WS95_EMIHU</name>
<dbReference type="AlphaFoldDB" id="A0A7S3WS95"/>